<accession>A0A6G0T289</accession>
<dbReference type="AlphaFoldDB" id="A0A6G0T289"/>
<comment type="caution">
    <text evidence="1">The sequence shown here is derived from an EMBL/GenBank/DDBJ whole genome shotgun (WGS) entry which is preliminary data.</text>
</comment>
<dbReference type="EMBL" id="VYZN01000065">
    <property type="protein sequence ID" value="KAE9524753.1"/>
    <property type="molecule type" value="Genomic_DNA"/>
</dbReference>
<evidence type="ECO:0000313" key="2">
    <source>
        <dbReference type="Proteomes" id="UP000475862"/>
    </source>
</evidence>
<dbReference type="Proteomes" id="UP000475862">
    <property type="component" value="Unassembled WGS sequence"/>
</dbReference>
<keyword evidence="2" id="KW-1185">Reference proteome</keyword>
<organism evidence="1 2">
    <name type="scientific">Aphis glycines</name>
    <name type="common">Soybean aphid</name>
    <dbReference type="NCBI Taxonomy" id="307491"/>
    <lineage>
        <taxon>Eukaryota</taxon>
        <taxon>Metazoa</taxon>
        <taxon>Ecdysozoa</taxon>
        <taxon>Arthropoda</taxon>
        <taxon>Hexapoda</taxon>
        <taxon>Insecta</taxon>
        <taxon>Pterygota</taxon>
        <taxon>Neoptera</taxon>
        <taxon>Paraneoptera</taxon>
        <taxon>Hemiptera</taxon>
        <taxon>Sternorrhyncha</taxon>
        <taxon>Aphidomorpha</taxon>
        <taxon>Aphidoidea</taxon>
        <taxon>Aphididae</taxon>
        <taxon>Aphidini</taxon>
        <taxon>Aphis</taxon>
        <taxon>Aphis</taxon>
    </lineage>
</organism>
<sequence>FEQSDGHIDFVVSNKKLELVSSQFGREIKNNVDIHPNTYLSAVRLSSLTRIGKSNVRLKPKSATFNILFLMSTNILCGFKSLCNIRLVCLKIYLTIKDLVVNLSKCFCRLEVISFLKSIGRNSNIKYNRLSSISISLKLNKLESLMCTILISRIAVGGIPSSWTSIRIFFTATISFE</sequence>
<reference evidence="1 2" key="1">
    <citation type="submission" date="2019-08" db="EMBL/GenBank/DDBJ databases">
        <title>The genome of the soybean aphid Biotype 1, its phylome, world population structure and adaptation to the North American continent.</title>
        <authorList>
            <person name="Giordano R."/>
            <person name="Donthu R.K."/>
            <person name="Hernandez A.G."/>
            <person name="Wright C.L."/>
            <person name="Zimin A.V."/>
        </authorList>
    </citation>
    <scope>NUCLEOTIDE SEQUENCE [LARGE SCALE GENOMIC DNA]</scope>
    <source>
        <tissue evidence="1">Whole aphids</tissue>
    </source>
</reference>
<proteinExistence type="predicted"/>
<feature type="non-terminal residue" evidence="1">
    <location>
        <position position="1"/>
    </location>
</feature>
<evidence type="ECO:0000313" key="1">
    <source>
        <dbReference type="EMBL" id="KAE9524753.1"/>
    </source>
</evidence>
<protein>
    <submittedName>
        <fullName evidence="1">Uncharacterized protein</fullName>
    </submittedName>
</protein>
<gene>
    <name evidence="1" type="ORF">AGLY_014803</name>
</gene>
<name>A0A6G0T289_APHGL</name>